<feature type="domain" description="Urease" evidence="14">
    <location>
        <begin position="403"/>
        <end position="839"/>
    </location>
</feature>
<keyword evidence="16" id="KW-1185">Reference proteome</keyword>
<dbReference type="HAMAP" id="MF_01953">
    <property type="entry name" value="Urease_alpha"/>
    <property type="match status" value="1"/>
</dbReference>
<dbReference type="InterPro" id="IPR002026">
    <property type="entry name" value="Urease_gamma/gamma-beta_su"/>
</dbReference>
<dbReference type="Pfam" id="PF01979">
    <property type="entry name" value="Amidohydro_1"/>
    <property type="match status" value="1"/>
</dbReference>
<evidence type="ECO:0000256" key="11">
    <source>
        <dbReference type="PIRSR" id="PIRSR001222-51"/>
    </source>
</evidence>
<evidence type="ECO:0000256" key="5">
    <source>
        <dbReference type="ARBA" id="ARBA00022723"/>
    </source>
</evidence>
<dbReference type="GeneID" id="89937269"/>
<feature type="binding site" evidence="11">
    <location>
        <position position="546"/>
    </location>
    <ligand>
        <name>Ni(2+)</name>
        <dbReference type="ChEBI" id="CHEBI:49786"/>
        <label>2</label>
    </ligand>
</feature>
<dbReference type="Pfam" id="PF00699">
    <property type="entry name" value="Urease_beta"/>
    <property type="match status" value="1"/>
</dbReference>
<feature type="binding site" evidence="13">
    <location>
        <position position="493"/>
    </location>
    <ligand>
        <name>substrate</name>
    </ligand>
</feature>
<dbReference type="InterPro" id="IPR011059">
    <property type="entry name" value="Metal-dep_hydrolase_composite"/>
</dbReference>
<dbReference type="Gene3D" id="2.30.40.10">
    <property type="entry name" value="Urease, subunit C, domain 1"/>
    <property type="match status" value="1"/>
</dbReference>
<dbReference type="Gene3D" id="3.30.280.10">
    <property type="entry name" value="Urease, gamma-like subunit"/>
    <property type="match status" value="1"/>
</dbReference>
<dbReference type="GO" id="GO:0043419">
    <property type="term" value="P:urea catabolic process"/>
    <property type="evidence" value="ECO:0007669"/>
    <property type="project" value="InterPro"/>
</dbReference>
<reference evidence="15" key="2">
    <citation type="submission" date="2023-05" db="EMBL/GenBank/DDBJ databases">
        <authorList>
            <consortium name="Lawrence Berkeley National Laboratory"/>
            <person name="Steindorff A."/>
            <person name="Hensen N."/>
            <person name="Bonometti L."/>
            <person name="Westerberg I."/>
            <person name="Brannstrom I.O."/>
            <person name="Guillou S."/>
            <person name="Cros-Aarteil S."/>
            <person name="Calhoun S."/>
            <person name="Haridas S."/>
            <person name="Kuo A."/>
            <person name="Mondo S."/>
            <person name="Pangilinan J."/>
            <person name="Riley R."/>
            <person name="Labutti K."/>
            <person name="Andreopoulos B."/>
            <person name="Lipzen A."/>
            <person name="Chen C."/>
            <person name="Yanf M."/>
            <person name="Daum C."/>
            <person name="Ng V."/>
            <person name="Clum A."/>
            <person name="Ohm R."/>
            <person name="Martin F."/>
            <person name="Silar P."/>
            <person name="Natvig D."/>
            <person name="Lalanne C."/>
            <person name="Gautier V."/>
            <person name="Ament-Velasquez S.L."/>
            <person name="Kruys A."/>
            <person name="Hutchinson M.I."/>
            <person name="Powell A.J."/>
            <person name="Barry K."/>
            <person name="Miller A.N."/>
            <person name="Grigoriev I.V."/>
            <person name="Debuchy R."/>
            <person name="Gladieux P."/>
            <person name="Thoren M.H."/>
            <person name="Johannesson H."/>
        </authorList>
    </citation>
    <scope>NUCLEOTIDE SEQUENCE</scope>
    <source>
        <strain evidence="15">CBS 508.74</strain>
    </source>
</reference>
<feature type="binding site" evidence="11">
    <location>
        <position position="634"/>
    </location>
    <ligand>
        <name>Ni(2+)</name>
        <dbReference type="ChEBI" id="CHEBI:49786"/>
        <label>1</label>
    </ligand>
</feature>
<dbReference type="HAMAP" id="MF_01954">
    <property type="entry name" value="Urease_beta"/>
    <property type="match status" value="1"/>
</dbReference>
<dbReference type="NCBIfam" id="TIGR00192">
    <property type="entry name" value="urease_beta"/>
    <property type="match status" value="1"/>
</dbReference>
<dbReference type="PIRSF" id="PIRSF001222">
    <property type="entry name" value="Urease"/>
    <property type="match status" value="1"/>
</dbReference>
<dbReference type="RefSeq" id="XP_064668017.1">
    <property type="nucleotide sequence ID" value="XM_064813144.1"/>
</dbReference>
<evidence type="ECO:0000256" key="6">
    <source>
        <dbReference type="ARBA" id="ARBA00022801"/>
    </source>
</evidence>
<dbReference type="InterPro" id="IPR002019">
    <property type="entry name" value="Urease_beta-like"/>
</dbReference>
<dbReference type="GO" id="GO:0035550">
    <property type="term" value="C:urease complex"/>
    <property type="evidence" value="ECO:0007669"/>
    <property type="project" value="InterPro"/>
</dbReference>
<evidence type="ECO:0000256" key="12">
    <source>
        <dbReference type="PIRSR" id="PIRSR611612-52"/>
    </source>
</evidence>
<dbReference type="SUPFAM" id="SSF51278">
    <property type="entry name" value="Urease, beta-subunit"/>
    <property type="match status" value="1"/>
</dbReference>
<dbReference type="Proteomes" id="UP001302812">
    <property type="component" value="Unassembled WGS sequence"/>
</dbReference>
<dbReference type="InterPro" id="IPR017951">
    <property type="entry name" value="Urease_asu_c"/>
</dbReference>
<feature type="modified residue" description="N6-carboxylysine" evidence="10">
    <location>
        <position position="491"/>
    </location>
</feature>
<proteinExistence type="inferred from homology"/>
<dbReference type="AlphaFoldDB" id="A0AAN6QHQ3"/>
<comment type="caution">
    <text evidence="15">The sequence shown here is derived from an EMBL/GenBank/DDBJ whole genome shotgun (WGS) entry which is preliminary data.</text>
</comment>
<dbReference type="EMBL" id="MU853350">
    <property type="protein sequence ID" value="KAK4110447.1"/>
    <property type="molecule type" value="Genomic_DNA"/>
</dbReference>
<dbReference type="Gene3D" id="3.20.20.140">
    <property type="entry name" value="Metal-dependent hydrolases"/>
    <property type="match status" value="1"/>
</dbReference>
<dbReference type="NCBIfam" id="TIGR00193">
    <property type="entry name" value="urease_gam"/>
    <property type="match status" value="1"/>
</dbReference>
<comment type="cofactor">
    <cofactor evidence="11">
        <name>Ni cation</name>
        <dbReference type="ChEBI" id="CHEBI:25516"/>
    </cofactor>
    <text evidence="11">Binds 2 nickel ions per subunit.</text>
</comment>
<comment type="catalytic activity">
    <reaction evidence="8 9">
        <text>urea + 2 H2O + H(+) = hydrogencarbonate + 2 NH4(+)</text>
        <dbReference type="Rhea" id="RHEA:20557"/>
        <dbReference type="ChEBI" id="CHEBI:15377"/>
        <dbReference type="ChEBI" id="CHEBI:15378"/>
        <dbReference type="ChEBI" id="CHEBI:16199"/>
        <dbReference type="ChEBI" id="CHEBI:17544"/>
        <dbReference type="ChEBI" id="CHEBI:28938"/>
        <dbReference type="EC" id="3.5.1.5"/>
    </reaction>
</comment>
<dbReference type="InterPro" id="IPR017950">
    <property type="entry name" value="Urease_AS"/>
</dbReference>
<dbReference type="InterPro" id="IPR036461">
    <property type="entry name" value="Urease_betasu_sf"/>
</dbReference>
<dbReference type="NCBIfam" id="NF009686">
    <property type="entry name" value="PRK13207.1"/>
    <property type="match status" value="1"/>
</dbReference>
<dbReference type="PANTHER" id="PTHR43440">
    <property type="entry name" value="UREASE"/>
    <property type="match status" value="1"/>
</dbReference>
<reference evidence="15" key="1">
    <citation type="journal article" date="2023" name="Mol. Phylogenet. Evol.">
        <title>Genome-scale phylogeny and comparative genomics of the fungal order Sordariales.</title>
        <authorList>
            <person name="Hensen N."/>
            <person name="Bonometti L."/>
            <person name="Westerberg I."/>
            <person name="Brannstrom I.O."/>
            <person name="Guillou S."/>
            <person name="Cros-Aarteil S."/>
            <person name="Calhoun S."/>
            <person name="Haridas S."/>
            <person name="Kuo A."/>
            <person name="Mondo S."/>
            <person name="Pangilinan J."/>
            <person name="Riley R."/>
            <person name="LaButti K."/>
            <person name="Andreopoulos B."/>
            <person name="Lipzen A."/>
            <person name="Chen C."/>
            <person name="Yan M."/>
            <person name="Daum C."/>
            <person name="Ng V."/>
            <person name="Clum A."/>
            <person name="Steindorff A."/>
            <person name="Ohm R.A."/>
            <person name="Martin F."/>
            <person name="Silar P."/>
            <person name="Natvig D.O."/>
            <person name="Lalanne C."/>
            <person name="Gautier V."/>
            <person name="Ament-Velasquez S.L."/>
            <person name="Kruys A."/>
            <person name="Hutchinson M.I."/>
            <person name="Powell A.J."/>
            <person name="Barry K."/>
            <person name="Miller A.N."/>
            <person name="Grigoriev I.V."/>
            <person name="Debuchy R."/>
            <person name="Gladieux P."/>
            <person name="Hiltunen Thoren M."/>
            <person name="Johannesson H."/>
        </authorList>
    </citation>
    <scope>NUCLEOTIDE SEQUENCE</scope>
    <source>
        <strain evidence="15">CBS 508.74</strain>
    </source>
</reference>
<dbReference type="InterPro" id="IPR036463">
    <property type="entry name" value="Urease_gamma_sf"/>
</dbReference>
<sequence length="839" mass="89898">MHLVPKELDKLTISQLGFLAQRRLARGVKLNHAEATALISSTLQELIRDGGHTVADLMALGATMLGRRHVRPEVVSTLGQIQVEGTFPSGTYLVTVQNPISTDDGDLARALYGSFLPVPSNDAFPLPEDPAVYEAARQPGAVVVVKTAGKVKLNEGRKRIRLRVTSKGDRPVQVGSHYHFIETNPMLEFDRLRAYGFRLDIPAGSSIRFEPGDTKTVTLVEIGGDRIIRGGNGLASGKVDFGRAAEILEKLQNAGFAHAPEPAGDMAFFTEGYTLDRAAYATMYGPTTGDLVRLGSTDLWVKVERDYTVYGDECKFGGGKTIREGMGQATGRSDAETLDLVVMNALVVDWTGIYKADIGVKDGLIVGIGKAGNPDVMDGVTPGMVVGSCTDVIAGEGKIVTTGGIDTHIHLICPQQAYESIASGITTMLGGGTGPSAGTNATTCTPGANYMRQMLQACDELPVNIGITGKGNDSNPAALREQIIAGACGLKLHEDWGTTPAAIDSCLSVCDELDVQCLIHTDTLNESGFVESTIAAFKGRTIHTYHTEGAGGGHAPDIISVVEHPNVLPSSTNPTRPYTLNTIDEHFDMLMVCHHLSKNIPEDVAFAESRIRAETIAAEDVLHDLGAISMMSSDSQAMGRCGEVILRTWNTAHKNKLQRGTLPEDEGTGADNFRVKRYVSKYTINAALAQGMGHLVGSVEIGKLADLVVWDPAWFGTKPSLVLKSGMIAWAQMGDANASIPTIQPVIARPMFAPLVPQTSVLFVSQACIDSGKAASYGLKKRVEPVKNCRSVGKRDMKFNDVMPKMRVDPESYTVEADGKVCTAEPSTELPLAQSWYVY</sequence>
<dbReference type="NCBIfam" id="TIGR01792">
    <property type="entry name" value="urease_alph"/>
    <property type="match status" value="1"/>
</dbReference>
<keyword evidence="6 9" id="KW-0378">Hydrolase</keyword>
<dbReference type="Pfam" id="PF00547">
    <property type="entry name" value="Urease_gamma"/>
    <property type="match status" value="1"/>
</dbReference>
<dbReference type="CDD" id="cd00390">
    <property type="entry name" value="Urease_gamma"/>
    <property type="match status" value="1"/>
</dbReference>
<keyword evidence="4 9" id="KW-0533">Nickel</keyword>
<dbReference type="InterPro" id="IPR050112">
    <property type="entry name" value="Urease_alpha_subunit"/>
</dbReference>
<dbReference type="NCBIfam" id="NF009671">
    <property type="entry name" value="PRK13192.1"/>
    <property type="match status" value="1"/>
</dbReference>
<accession>A0AAN6QHQ3</accession>
<dbReference type="PANTHER" id="PTHR43440:SF1">
    <property type="entry name" value="UREASE"/>
    <property type="match status" value="1"/>
</dbReference>
<dbReference type="SUPFAM" id="SSF51556">
    <property type="entry name" value="Metallo-dependent hydrolases"/>
    <property type="match status" value="1"/>
</dbReference>
<dbReference type="Gene3D" id="2.10.150.10">
    <property type="entry name" value="Urease, beta subunit"/>
    <property type="match status" value="1"/>
</dbReference>
<evidence type="ECO:0000256" key="4">
    <source>
        <dbReference type="ARBA" id="ARBA00022596"/>
    </source>
</evidence>
<dbReference type="Pfam" id="PF00449">
    <property type="entry name" value="Urease_alpha"/>
    <property type="match status" value="1"/>
</dbReference>
<dbReference type="PRINTS" id="PR01752">
    <property type="entry name" value="UREASE"/>
</dbReference>
<name>A0AAN6QHQ3_9PEZI</name>
<gene>
    <name evidence="15" type="ORF">N656DRAFT_757278</name>
</gene>
<evidence type="ECO:0000256" key="8">
    <source>
        <dbReference type="ARBA" id="ARBA00047778"/>
    </source>
</evidence>
<protein>
    <recommendedName>
        <fullName evidence="3 9">Urease</fullName>
        <ecNumber evidence="2 9">3.5.1.5</ecNumber>
    </recommendedName>
    <alternativeName>
        <fullName evidence="7 9">Urea amidohydrolase</fullName>
    </alternativeName>
</protein>
<comment type="PTM">
    <text evidence="10">Carbamylation allows a single lysine to coordinate two nickel ions.</text>
</comment>
<feature type="binding site" evidence="11">
    <location>
        <position position="520"/>
    </location>
    <ligand>
        <name>Ni(2+)</name>
        <dbReference type="ChEBI" id="CHEBI:49786"/>
        <label>2</label>
    </ligand>
</feature>
<evidence type="ECO:0000256" key="1">
    <source>
        <dbReference type="ARBA" id="ARBA00004897"/>
    </source>
</evidence>
<organism evidence="15 16">
    <name type="scientific">Canariomyces notabilis</name>
    <dbReference type="NCBI Taxonomy" id="2074819"/>
    <lineage>
        <taxon>Eukaryota</taxon>
        <taxon>Fungi</taxon>
        <taxon>Dikarya</taxon>
        <taxon>Ascomycota</taxon>
        <taxon>Pezizomycotina</taxon>
        <taxon>Sordariomycetes</taxon>
        <taxon>Sordariomycetidae</taxon>
        <taxon>Sordariales</taxon>
        <taxon>Chaetomiaceae</taxon>
        <taxon>Canariomyces</taxon>
    </lineage>
</organism>
<dbReference type="PROSITE" id="PS51368">
    <property type="entry name" value="UREASE_3"/>
    <property type="match status" value="1"/>
</dbReference>
<dbReference type="GO" id="GO:0016151">
    <property type="term" value="F:nickel cation binding"/>
    <property type="evidence" value="ECO:0007669"/>
    <property type="project" value="InterPro"/>
</dbReference>
<evidence type="ECO:0000256" key="9">
    <source>
        <dbReference type="PIRNR" id="PIRNR001222"/>
    </source>
</evidence>
<dbReference type="GO" id="GO:0009039">
    <property type="term" value="F:urease activity"/>
    <property type="evidence" value="ECO:0007669"/>
    <property type="project" value="UniProtKB-EC"/>
</dbReference>
<evidence type="ECO:0000256" key="13">
    <source>
        <dbReference type="PROSITE-ProRule" id="PRU00700"/>
    </source>
</evidence>
<dbReference type="InterPro" id="IPR005848">
    <property type="entry name" value="Urease_asu"/>
</dbReference>
<dbReference type="InterPro" id="IPR032466">
    <property type="entry name" value="Metal_Hydrolase"/>
</dbReference>
<dbReference type="SUPFAM" id="SSF51338">
    <property type="entry name" value="Composite domain of metallo-dependent hydrolases"/>
    <property type="match status" value="1"/>
</dbReference>
<comment type="pathway">
    <text evidence="1 9">Nitrogen metabolism; urea degradation; CO(2) and NH(3) from urea (urease route): step 1/1.</text>
</comment>
<feature type="active site" description="Proton donor" evidence="12 13">
    <location>
        <position position="594"/>
    </location>
</feature>
<feature type="binding site" description="via carbamate group" evidence="11">
    <location>
        <position position="491"/>
    </location>
    <ligand>
        <name>Ni(2+)</name>
        <dbReference type="ChEBI" id="CHEBI:49786"/>
        <label>2</label>
    </ligand>
</feature>
<dbReference type="PROSITE" id="PS00145">
    <property type="entry name" value="UREASE_2"/>
    <property type="match status" value="1"/>
</dbReference>
<evidence type="ECO:0000256" key="10">
    <source>
        <dbReference type="PIRSR" id="PIRSR001222-50"/>
    </source>
</evidence>
<keyword evidence="5 9" id="KW-0479">Metal-binding</keyword>
<feature type="binding site" evidence="11">
    <location>
        <position position="408"/>
    </location>
    <ligand>
        <name>Ni(2+)</name>
        <dbReference type="ChEBI" id="CHEBI:49786"/>
        <label>1</label>
    </ligand>
</feature>
<feature type="binding site" evidence="11">
    <location>
        <position position="410"/>
    </location>
    <ligand>
        <name>Ni(2+)</name>
        <dbReference type="ChEBI" id="CHEBI:49786"/>
        <label>1</label>
    </ligand>
</feature>
<evidence type="ECO:0000313" key="15">
    <source>
        <dbReference type="EMBL" id="KAK4110447.1"/>
    </source>
</evidence>
<dbReference type="CDD" id="cd00407">
    <property type="entry name" value="Urease_beta"/>
    <property type="match status" value="1"/>
</dbReference>
<evidence type="ECO:0000256" key="2">
    <source>
        <dbReference type="ARBA" id="ARBA00012934"/>
    </source>
</evidence>
<dbReference type="InterPro" id="IPR006680">
    <property type="entry name" value="Amidohydro-rel"/>
</dbReference>
<evidence type="ECO:0000256" key="3">
    <source>
        <dbReference type="ARBA" id="ARBA00013883"/>
    </source>
</evidence>
<evidence type="ECO:0000313" key="16">
    <source>
        <dbReference type="Proteomes" id="UP001302812"/>
    </source>
</evidence>
<evidence type="ECO:0000259" key="14">
    <source>
        <dbReference type="PROSITE" id="PS51368"/>
    </source>
</evidence>
<dbReference type="CDD" id="cd00375">
    <property type="entry name" value="Urease_alpha"/>
    <property type="match status" value="1"/>
</dbReference>
<dbReference type="FunFam" id="3.30.280.10:FF:000001">
    <property type="entry name" value="Urease subunit alpha"/>
    <property type="match status" value="1"/>
</dbReference>
<dbReference type="EC" id="3.5.1.5" evidence="2 9"/>
<dbReference type="SUPFAM" id="SSF54111">
    <property type="entry name" value="Urease, gamma-subunit"/>
    <property type="match status" value="1"/>
</dbReference>
<dbReference type="InterPro" id="IPR011612">
    <property type="entry name" value="Urease_alpha_N_dom"/>
</dbReference>
<feature type="binding site" description="via carbamate group" evidence="11">
    <location>
        <position position="491"/>
    </location>
    <ligand>
        <name>Ni(2+)</name>
        <dbReference type="ChEBI" id="CHEBI:49786"/>
        <label>1</label>
    </ligand>
</feature>
<dbReference type="InterPro" id="IPR008221">
    <property type="entry name" value="Urease"/>
</dbReference>
<evidence type="ECO:0000256" key="7">
    <source>
        <dbReference type="ARBA" id="ARBA00030395"/>
    </source>
</evidence>